<feature type="domain" description="Fe2OG dioxygenase" evidence="9">
    <location>
        <begin position="203"/>
        <end position="275"/>
    </location>
</feature>
<evidence type="ECO:0000256" key="2">
    <source>
        <dbReference type="ARBA" id="ARBA00022723"/>
    </source>
</evidence>
<evidence type="ECO:0000313" key="10">
    <source>
        <dbReference type="EMBL" id="KAJ6825272.1"/>
    </source>
</evidence>
<dbReference type="InterPro" id="IPR026992">
    <property type="entry name" value="DIOX_N"/>
</dbReference>
<keyword evidence="2 7" id="KW-0479">Metal-binding</keyword>
<dbReference type="SUPFAM" id="SSF51197">
    <property type="entry name" value="Clavaminate synthase-like"/>
    <property type="match status" value="1"/>
</dbReference>
<comment type="catalytic activity">
    <reaction evidence="6">
        <text>gibberellin A53 + 2 2-oxoglutarate + 3 O2 + H(+) = gibberellin A20 + 2 succinate + 3 CO2 + 2 H2O</text>
        <dbReference type="Rhea" id="RHEA:60796"/>
        <dbReference type="ChEBI" id="CHEBI:15377"/>
        <dbReference type="ChEBI" id="CHEBI:15378"/>
        <dbReference type="ChEBI" id="CHEBI:15379"/>
        <dbReference type="ChEBI" id="CHEBI:16526"/>
        <dbReference type="ChEBI" id="CHEBI:16810"/>
        <dbReference type="ChEBI" id="CHEBI:30031"/>
        <dbReference type="ChEBI" id="CHEBI:58526"/>
        <dbReference type="ChEBI" id="CHEBI:143954"/>
    </reaction>
    <physiologicalReaction direction="left-to-right" evidence="6">
        <dbReference type="Rhea" id="RHEA:60797"/>
    </physiologicalReaction>
</comment>
<dbReference type="InterPro" id="IPR027443">
    <property type="entry name" value="IPNS-like_sf"/>
</dbReference>
<evidence type="ECO:0000256" key="7">
    <source>
        <dbReference type="RuleBase" id="RU003682"/>
    </source>
</evidence>
<organism evidence="10 11">
    <name type="scientific">Iris pallida</name>
    <name type="common">Sweet iris</name>
    <dbReference type="NCBI Taxonomy" id="29817"/>
    <lineage>
        <taxon>Eukaryota</taxon>
        <taxon>Viridiplantae</taxon>
        <taxon>Streptophyta</taxon>
        <taxon>Embryophyta</taxon>
        <taxon>Tracheophyta</taxon>
        <taxon>Spermatophyta</taxon>
        <taxon>Magnoliopsida</taxon>
        <taxon>Liliopsida</taxon>
        <taxon>Asparagales</taxon>
        <taxon>Iridaceae</taxon>
        <taxon>Iridoideae</taxon>
        <taxon>Irideae</taxon>
        <taxon>Iris</taxon>
    </lineage>
</organism>
<comment type="similarity">
    <text evidence="7">Belongs to the iron/ascorbate-dependent oxidoreductase family.</text>
</comment>
<evidence type="ECO:0000313" key="11">
    <source>
        <dbReference type="Proteomes" id="UP001140949"/>
    </source>
</evidence>
<evidence type="ECO:0000259" key="9">
    <source>
        <dbReference type="PROSITE" id="PS51471"/>
    </source>
</evidence>
<dbReference type="Gene3D" id="2.60.120.330">
    <property type="entry name" value="B-lactam Antibiotic, Isopenicillin N Synthase, Chain"/>
    <property type="match status" value="1"/>
</dbReference>
<dbReference type="FunFam" id="2.60.120.330:FF:000003">
    <property type="entry name" value="Gibberellin 20 oxidase 2"/>
    <property type="match status" value="1"/>
</dbReference>
<feature type="region of interest" description="Disordered" evidence="8">
    <location>
        <begin position="253"/>
        <end position="275"/>
    </location>
</feature>
<dbReference type="Pfam" id="PF14226">
    <property type="entry name" value="DIOX_N"/>
    <property type="match status" value="1"/>
</dbReference>
<dbReference type="AlphaFoldDB" id="A0AAX6G9E7"/>
<dbReference type="InterPro" id="IPR050231">
    <property type="entry name" value="Iron_ascorbate_oxido_reductase"/>
</dbReference>
<keyword evidence="4 7" id="KW-0408">Iron</keyword>
<comment type="catalytic activity">
    <reaction evidence="5">
        <text>gibberellin A12 + 2 2-oxoglutarate + 3 O2 + H(+) = gibberellin A9 + 2 succinate + 3 CO2 + 2 H2O</text>
        <dbReference type="Rhea" id="RHEA:60772"/>
        <dbReference type="ChEBI" id="CHEBI:15377"/>
        <dbReference type="ChEBI" id="CHEBI:15378"/>
        <dbReference type="ChEBI" id="CHEBI:15379"/>
        <dbReference type="ChEBI" id="CHEBI:16526"/>
        <dbReference type="ChEBI" id="CHEBI:16810"/>
        <dbReference type="ChEBI" id="CHEBI:30031"/>
        <dbReference type="ChEBI" id="CHEBI:58627"/>
        <dbReference type="ChEBI" id="CHEBI:73255"/>
    </reaction>
    <physiologicalReaction direction="left-to-right" evidence="5">
        <dbReference type="Rhea" id="RHEA:60773"/>
    </physiologicalReaction>
</comment>
<name>A0AAX6G9E7_IRIPA</name>
<dbReference type="GO" id="GO:0046872">
    <property type="term" value="F:metal ion binding"/>
    <property type="evidence" value="ECO:0007669"/>
    <property type="project" value="UniProtKB-KW"/>
</dbReference>
<dbReference type="GO" id="GO:0016491">
    <property type="term" value="F:oxidoreductase activity"/>
    <property type="evidence" value="ECO:0007669"/>
    <property type="project" value="UniProtKB-KW"/>
</dbReference>
<evidence type="ECO:0000256" key="3">
    <source>
        <dbReference type="ARBA" id="ARBA00023002"/>
    </source>
</evidence>
<evidence type="ECO:0000256" key="4">
    <source>
        <dbReference type="ARBA" id="ARBA00023004"/>
    </source>
</evidence>
<accession>A0AAX6G9E7</accession>
<feature type="compositionally biased region" description="Polar residues" evidence="8">
    <location>
        <begin position="253"/>
        <end position="269"/>
    </location>
</feature>
<comment type="cofactor">
    <cofactor evidence="1">
        <name>L-ascorbate</name>
        <dbReference type="ChEBI" id="CHEBI:38290"/>
    </cofactor>
</comment>
<dbReference type="InterPro" id="IPR005123">
    <property type="entry name" value="Oxoglu/Fe-dep_dioxygenase_dom"/>
</dbReference>
<dbReference type="InterPro" id="IPR044861">
    <property type="entry name" value="IPNS-like_FE2OG_OXY"/>
</dbReference>
<reference evidence="10" key="1">
    <citation type="journal article" date="2023" name="GigaByte">
        <title>Genome assembly of the bearded iris, Iris pallida Lam.</title>
        <authorList>
            <person name="Bruccoleri R.E."/>
            <person name="Oakeley E.J."/>
            <person name="Faust A.M.E."/>
            <person name="Altorfer M."/>
            <person name="Dessus-Babus S."/>
            <person name="Burckhardt D."/>
            <person name="Oertli M."/>
            <person name="Naumann U."/>
            <person name="Petersen F."/>
            <person name="Wong J."/>
        </authorList>
    </citation>
    <scope>NUCLEOTIDE SEQUENCE</scope>
    <source>
        <strain evidence="10">GSM-AAB239-AS_SAM_17_03QT</strain>
    </source>
</reference>
<dbReference type="EMBL" id="JANAVB010021792">
    <property type="protein sequence ID" value="KAJ6825272.1"/>
    <property type="molecule type" value="Genomic_DNA"/>
</dbReference>
<dbReference type="PANTHER" id="PTHR47990">
    <property type="entry name" value="2-OXOGLUTARATE (2OG) AND FE(II)-DEPENDENT OXYGENASE SUPERFAMILY PROTEIN-RELATED"/>
    <property type="match status" value="1"/>
</dbReference>
<proteinExistence type="inferred from homology"/>
<reference evidence="10" key="2">
    <citation type="submission" date="2023-04" db="EMBL/GenBank/DDBJ databases">
        <authorList>
            <person name="Bruccoleri R.E."/>
            <person name="Oakeley E.J."/>
            <person name="Faust A.-M."/>
            <person name="Dessus-Babus S."/>
            <person name="Altorfer M."/>
            <person name="Burckhardt D."/>
            <person name="Oertli M."/>
            <person name="Naumann U."/>
            <person name="Petersen F."/>
            <person name="Wong J."/>
        </authorList>
    </citation>
    <scope>NUCLEOTIDE SEQUENCE</scope>
    <source>
        <strain evidence="10">GSM-AAB239-AS_SAM_17_03QT</strain>
        <tissue evidence="10">Leaf</tissue>
    </source>
</reference>
<gene>
    <name evidence="10" type="ORF">M6B38_380565</name>
</gene>
<dbReference type="Proteomes" id="UP001140949">
    <property type="component" value="Unassembled WGS sequence"/>
</dbReference>
<keyword evidence="11" id="KW-1185">Reference proteome</keyword>
<protein>
    <submittedName>
        <fullName evidence="10">Gibberellin 20 oxidase 1-A-like</fullName>
    </submittedName>
</protein>
<comment type="caution">
    <text evidence="10">The sequence shown here is derived from an EMBL/GenBank/DDBJ whole genome shotgun (WGS) entry which is preliminary data.</text>
</comment>
<evidence type="ECO:0000256" key="1">
    <source>
        <dbReference type="ARBA" id="ARBA00001961"/>
    </source>
</evidence>
<evidence type="ECO:0000256" key="5">
    <source>
        <dbReference type="ARBA" id="ARBA00050508"/>
    </source>
</evidence>
<dbReference type="Pfam" id="PF03171">
    <property type="entry name" value="2OG-FeII_Oxy"/>
    <property type="match status" value="1"/>
</dbReference>
<dbReference type="PROSITE" id="PS51471">
    <property type="entry name" value="FE2OG_OXY"/>
    <property type="match status" value="1"/>
</dbReference>
<evidence type="ECO:0000256" key="8">
    <source>
        <dbReference type="SAM" id="MobiDB-lite"/>
    </source>
</evidence>
<keyword evidence="3 7" id="KW-0560">Oxidoreductase</keyword>
<dbReference type="GO" id="GO:0009685">
    <property type="term" value="P:gibberellin metabolic process"/>
    <property type="evidence" value="ECO:0007669"/>
    <property type="project" value="UniProtKB-ARBA"/>
</dbReference>
<sequence>MESSQQPLVFDAAVLSHQTDISNQFIWPEEDKPRPEAVEELSVPLIDLEGFLSGDPCSAARVTRLVGEACERHGFFQVINHGIDPRLLDKAHGCVQKFFTMPLDEKQRAQRKPGESCGYASSFTGRFANKLPWKETLSFRFASSSSIDVLDYFIDTLGDDFDYFGRVYQDYCEAMSNLSLVIMEVLGLSLGVGRSHFREFFEGNDSIMRLNYYPPCQKPDLTLGTGPHCDPTSLTILHQDDVGGLQVFTEGNWRSISPKPTRSSSTSGTLHGKLK</sequence>
<evidence type="ECO:0000256" key="6">
    <source>
        <dbReference type="ARBA" id="ARBA00050797"/>
    </source>
</evidence>